<dbReference type="Pfam" id="PF00295">
    <property type="entry name" value="Glyco_hydro_28"/>
    <property type="match status" value="1"/>
</dbReference>
<evidence type="ECO:0000256" key="4">
    <source>
        <dbReference type="ARBA" id="ARBA00022525"/>
    </source>
</evidence>
<comment type="subcellular location">
    <subcellularLocation>
        <location evidence="1">Secreted</location>
        <location evidence="1">Cell wall</location>
    </subcellularLocation>
</comment>
<keyword evidence="10" id="KW-0732">Signal</keyword>
<keyword evidence="12" id="KW-1185">Reference proteome</keyword>
<evidence type="ECO:0000256" key="6">
    <source>
        <dbReference type="ARBA" id="ARBA00023295"/>
    </source>
</evidence>
<proteinExistence type="inferred from homology"/>
<gene>
    <name evidence="11" type="ORF">RIF29_15545</name>
</gene>
<keyword evidence="6 9" id="KW-0326">Glycosidase</keyword>
<name>A0AAN9FJA1_CROPI</name>
<evidence type="ECO:0000256" key="2">
    <source>
        <dbReference type="ARBA" id="ARBA00008834"/>
    </source>
</evidence>
<dbReference type="InterPro" id="IPR012334">
    <property type="entry name" value="Pectin_lyas_fold"/>
</dbReference>
<dbReference type="InterPro" id="IPR011050">
    <property type="entry name" value="Pectin_lyase_fold/virulence"/>
</dbReference>
<accession>A0AAN9FJA1</accession>
<feature type="chain" id="PRO_5042821875" description="Polygalacturonase" evidence="10">
    <location>
        <begin position="20"/>
        <end position="352"/>
    </location>
</feature>
<dbReference type="PROSITE" id="PS00502">
    <property type="entry name" value="POLYGALACTURONASE"/>
    <property type="match status" value="1"/>
</dbReference>
<dbReference type="PANTHER" id="PTHR31375">
    <property type="match status" value="1"/>
</dbReference>
<dbReference type="Proteomes" id="UP001372338">
    <property type="component" value="Unassembled WGS sequence"/>
</dbReference>
<dbReference type="Gene3D" id="2.160.20.10">
    <property type="entry name" value="Single-stranded right-handed beta-helix, Pectin lyase-like"/>
    <property type="match status" value="1"/>
</dbReference>
<dbReference type="EMBL" id="JAYWIO010000003">
    <property type="protein sequence ID" value="KAK7274455.1"/>
    <property type="molecule type" value="Genomic_DNA"/>
</dbReference>
<feature type="signal peptide" evidence="10">
    <location>
        <begin position="1"/>
        <end position="19"/>
    </location>
</feature>
<protein>
    <recommendedName>
        <fullName evidence="13">Polygalacturonase</fullName>
    </recommendedName>
</protein>
<evidence type="ECO:0000256" key="8">
    <source>
        <dbReference type="PROSITE-ProRule" id="PRU10052"/>
    </source>
</evidence>
<dbReference type="AlphaFoldDB" id="A0AAN9FJA1"/>
<evidence type="ECO:0000256" key="1">
    <source>
        <dbReference type="ARBA" id="ARBA00004191"/>
    </source>
</evidence>
<dbReference type="GO" id="GO:0071555">
    <property type="term" value="P:cell wall organization"/>
    <property type="evidence" value="ECO:0007669"/>
    <property type="project" value="UniProtKB-KW"/>
</dbReference>
<evidence type="ECO:0000313" key="12">
    <source>
        <dbReference type="Proteomes" id="UP001372338"/>
    </source>
</evidence>
<evidence type="ECO:0000256" key="10">
    <source>
        <dbReference type="SAM" id="SignalP"/>
    </source>
</evidence>
<keyword evidence="4" id="KW-0964">Secreted</keyword>
<dbReference type="InterPro" id="IPR000743">
    <property type="entry name" value="Glyco_hydro_28"/>
</dbReference>
<reference evidence="11 12" key="1">
    <citation type="submission" date="2024-01" db="EMBL/GenBank/DDBJ databases">
        <title>The genomes of 5 underutilized Papilionoideae crops provide insights into root nodulation and disease resistanc.</title>
        <authorList>
            <person name="Yuan L."/>
        </authorList>
    </citation>
    <scope>NUCLEOTIDE SEQUENCE [LARGE SCALE GENOMIC DNA]</scope>
    <source>
        <strain evidence="11">ZHUSHIDOU_FW_LH</strain>
        <tissue evidence="11">Leaf</tissue>
    </source>
</reference>
<evidence type="ECO:0000256" key="7">
    <source>
        <dbReference type="ARBA" id="ARBA00023316"/>
    </source>
</evidence>
<dbReference type="GO" id="GO:0005975">
    <property type="term" value="P:carbohydrate metabolic process"/>
    <property type="evidence" value="ECO:0007669"/>
    <property type="project" value="InterPro"/>
</dbReference>
<evidence type="ECO:0000313" key="11">
    <source>
        <dbReference type="EMBL" id="KAK7274455.1"/>
    </source>
</evidence>
<organism evidence="11 12">
    <name type="scientific">Crotalaria pallida</name>
    <name type="common">Smooth rattlebox</name>
    <name type="synonym">Crotalaria striata</name>
    <dbReference type="NCBI Taxonomy" id="3830"/>
    <lineage>
        <taxon>Eukaryota</taxon>
        <taxon>Viridiplantae</taxon>
        <taxon>Streptophyta</taxon>
        <taxon>Embryophyta</taxon>
        <taxon>Tracheophyta</taxon>
        <taxon>Spermatophyta</taxon>
        <taxon>Magnoliopsida</taxon>
        <taxon>eudicotyledons</taxon>
        <taxon>Gunneridae</taxon>
        <taxon>Pentapetalae</taxon>
        <taxon>rosids</taxon>
        <taxon>fabids</taxon>
        <taxon>Fabales</taxon>
        <taxon>Fabaceae</taxon>
        <taxon>Papilionoideae</taxon>
        <taxon>50 kb inversion clade</taxon>
        <taxon>genistoids sensu lato</taxon>
        <taxon>core genistoids</taxon>
        <taxon>Crotalarieae</taxon>
        <taxon>Crotalaria</taxon>
    </lineage>
</organism>
<keyword evidence="3" id="KW-0134">Cell wall</keyword>
<evidence type="ECO:0000256" key="3">
    <source>
        <dbReference type="ARBA" id="ARBA00022512"/>
    </source>
</evidence>
<keyword evidence="5 9" id="KW-0378">Hydrolase</keyword>
<comment type="similarity">
    <text evidence="2 9">Belongs to the glycosyl hydrolase 28 family.</text>
</comment>
<dbReference type="GO" id="GO:0004650">
    <property type="term" value="F:polygalacturonase activity"/>
    <property type="evidence" value="ECO:0007669"/>
    <property type="project" value="InterPro"/>
</dbReference>
<dbReference type="SUPFAM" id="SSF51126">
    <property type="entry name" value="Pectin lyase-like"/>
    <property type="match status" value="1"/>
</dbReference>
<sequence length="352" mass="38655">MARWIIVMCLLVCIAKTQEKVIKVFNVKDYGAIADGKTNNNGGATETNPEPAAWLAENRTRGYQHLCLIPGPYTKYINHLILNGGGILDGQGASVWGRKPVLQTIGFAFINNGYVHHLSSIDSQNTHFAIFASENMTLANLNLIAPEDSPNTDGIKIAMSKWINIERVHISTGDDCIAMISGAKKVNISNVFCGPGHGISVGSLGSDYDEDVQEIFVKNCTFNGTSDGLRIKTRATPSNHTINAYNFRYEDIIIIDVQHPINIDQEYCPSADCRNKVPSNVQIRDVHYKNIQGSCNGDVAVSFKCSEEKPCKNIKVEDINLWSTQGSKVELKSFCSHVQGASYGKQLPQSCI</sequence>
<keyword evidence="7" id="KW-0961">Cell wall biogenesis/degradation</keyword>
<evidence type="ECO:0000256" key="9">
    <source>
        <dbReference type="RuleBase" id="RU361169"/>
    </source>
</evidence>
<evidence type="ECO:0008006" key="13">
    <source>
        <dbReference type="Google" id="ProtNLM"/>
    </source>
</evidence>
<comment type="caution">
    <text evidence="11">The sequence shown here is derived from an EMBL/GenBank/DDBJ whole genome shotgun (WGS) entry which is preliminary data.</text>
</comment>
<feature type="active site" evidence="8">
    <location>
        <position position="197"/>
    </location>
</feature>
<evidence type="ECO:0000256" key="5">
    <source>
        <dbReference type="ARBA" id="ARBA00022801"/>
    </source>
</evidence>